<dbReference type="CDD" id="cd06171">
    <property type="entry name" value="Sigma70_r4"/>
    <property type="match status" value="1"/>
</dbReference>
<evidence type="ECO:0000259" key="6">
    <source>
        <dbReference type="Pfam" id="PF04542"/>
    </source>
</evidence>
<dbReference type="SUPFAM" id="SSF88946">
    <property type="entry name" value="Sigma2 domain of RNA polymerase sigma factors"/>
    <property type="match status" value="1"/>
</dbReference>
<comment type="similarity">
    <text evidence="1">Belongs to the sigma-70 factor family. ECF subfamily.</text>
</comment>
<feature type="domain" description="RNA polymerase sigma-70 region 2" evidence="6">
    <location>
        <begin position="60"/>
        <end position="121"/>
    </location>
</feature>
<dbReference type="InterPro" id="IPR007627">
    <property type="entry name" value="RNA_pol_sigma70_r2"/>
</dbReference>
<dbReference type="InterPro" id="IPR013324">
    <property type="entry name" value="RNA_pol_sigma_r3/r4-like"/>
</dbReference>
<dbReference type="PANTHER" id="PTHR43133:SF50">
    <property type="entry name" value="ECF RNA POLYMERASE SIGMA FACTOR SIGM"/>
    <property type="match status" value="1"/>
</dbReference>
<dbReference type="Pfam" id="PF04542">
    <property type="entry name" value="Sigma70_r2"/>
    <property type="match status" value="1"/>
</dbReference>
<reference evidence="8 9" key="1">
    <citation type="submission" date="2020-03" db="EMBL/GenBank/DDBJ databases">
        <title>Two novel Motilibacter sp.</title>
        <authorList>
            <person name="Liu S."/>
        </authorList>
    </citation>
    <scope>NUCLEOTIDE SEQUENCE [LARGE SCALE GENOMIC DNA]</scope>
    <source>
        <strain evidence="8 9">E257</strain>
    </source>
</reference>
<dbReference type="Gene3D" id="1.10.10.10">
    <property type="entry name" value="Winged helix-like DNA-binding domain superfamily/Winged helix DNA-binding domain"/>
    <property type="match status" value="1"/>
</dbReference>
<dbReference type="NCBIfam" id="TIGR02983">
    <property type="entry name" value="SigE-fam_strep"/>
    <property type="match status" value="1"/>
</dbReference>
<dbReference type="EMBL" id="JAANNP010000217">
    <property type="protein sequence ID" value="NHC16570.1"/>
    <property type="molecule type" value="Genomic_DNA"/>
</dbReference>
<evidence type="ECO:0000256" key="2">
    <source>
        <dbReference type="ARBA" id="ARBA00023015"/>
    </source>
</evidence>
<dbReference type="PANTHER" id="PTHR43133">
    <property type="entry name" value="RNA POLYMERASE ECF-TYPE SIGMA FACTO"/>
    <property type="match status" value="1"/>
</dbReference>
<evidence type="ECO:0000256" key="4">
    <source>
        <dbReference type="ARBA" id="ARBA00023125"/>
    </source>
</evidence>
<gene>
    <name evidence="8" type="ORF">G9H71_22565</name>
</gene>
<evidence type="ECO:0000313" key="8">
    <source>
        <dbReference type="EMBL" id="NHC16570.1"/>
    </source>
</evidence>
<keyword evidence="5" id="KW-0804">Transcription</keyword>
<dbReference type="InterPro" id="IPR039425">
    <property type="entry name" value="RNA_pol_sigma-70-like"/>
</dbReference>
<dbReference type="InterPro" id="IPR036388">
    <property type="entry name" value="WH-like_DNA-bd_sf"/>
</dbReference>
<sequence>MARGVWSRPAPPGAPHGPASWCRCGCQPLWGSTRCRSCESERDRGVREPEGFREYVLARQGALLRTARLLTGDHQLAEDLAQTALARAWPHWDRITRGGDPDAYVRRVLVTTYASWWRRRWHGEHPTAALPDTETAPDPYSPIELRDAVACLLNTLTRRQRAVIVLRYFDDLSEAATADLLGCSIGTVKTTTSRALAKLRASTPTLGLDPQEHR</sequence>
<name>A0ABX0H114_9ACTN</name>
<keyword evidence="3" id="KW-0731">Sigma factor</keyword>
<comment type="caution">
    <text evidence="8">The sequence shown here is derived from an EMBL/GenBank/DDBJ whole genome shotgun (WGS) entry which is preliminary data.</text>
</comment>
<dbReference type="InterPro" id="IPR013249">
    <property type="entry name" value="RNA_pol_sigma70_r4_t2"/>
</dbReference>
<keyword evidence="2" id="KW-0805">Transcription regulation</keyword>
<dbReference type="InterPro" id="IPR014325">
    <property type="entry name" value="RNA_pol_sigma-E_actinobac"/>
</dbReference>
<organism evidence="8 9">
    <name type="scientific">Motilibacter deserti</name>
    <dbReference type="NCBI Taxonomy" id="2714956"/>
    <lineage>
        <taxon>Bacteria</taxon>
        <taxon>Bacillati</taxon>
        <taxon>Actinomycetota</taxon>
        <taxon>Actinomycetes</taxon>
        <taxon>Motilibacterales</taxon>
        <taxon>Motilibacteraceae</taxon>
        <taxon>Motilibacter</taxon>
    </lineage>
</organism>
<dbReference type="SUPFAM" id="SSF88659">
    <property type="entry name" value="Sigma3 and sigma4 domains of RNA polymerase sigma factors"/>
    <property type="match status" value="1"/>
</dbReference>
<dbReference type="Pfam" id="PF08281">
    <property type="entry name" value="Sigma70_r4_2"/>
    <property type="match status" value="1"/>
</dbReference>
<evidence type="ECO:0000256" key="3">
    <source>
        <dbReference type="ARBA" id="ARBA00023082"/>
    </source>
</evidence>
<dbReference type="NCBIfam" id="TIGR02937">
    <property type="entry name" value="sigma70-ECF"/>
    <property type="match status" value="1"/>
</dbReference>
<evidence type="ECO:0000259" key="7">
    <source>
        <dbReference type="Pfam" id="PF08281"/>
    </source>
</evidence>
<dbReference type="InterPro" id="IPR013325">
    <property type="entry name" value="RNA_pol_sigma_r2"/>
</dbReference>
<dbReference type="InterPro" id="IPR014284">
    <property type="entry name" value="RNA_pol_sigma-70_dom"/>
</dbReference>
<dbReference type="Gene3D" id="1.10.1740.10">
    <property type="match status" value="1"/>
</dbReference>
<keyword evidence="9" id="KW-1185">Reference proteome</keyword>
<keyword evidence="4" id="KW-0238">DNA-binding</keyword>
<evidence type="ECO:0000256" key="1">
    <source>
        <dbReference type="ARBA" id="ARBA00010641"/>
    </source>
</evidence>
<feature type="domain" description="RNA polymerase sigma factor 70 region 4 type 2" evidence="7">
    <location>
        <begin position="147"/>
        <end position="199"/>
    </location>
</feature>
<evidence type="ECO:0000256" key="5">
    <source>
        <dbReference type="ARBA" id="ARBA00023163"/>
    </source>
</evidence>
<protein>
    <submittedName>
        <fullName evidence="8">SigE family RNA polymerase sigma factor</fullName>
    </submittedName>
</protein>
<dbReference type="Proteomes" id="UP000800981">
    <property type="component" value="Unassembled WGS sequence"/>
</dbReference>
<proteinExistence type="inferred from homology"/>
<evidence type="ECO:0000313" key="9">
    <source>
        <dbReference type="Proteomes" id="UP000800981"/>
    </source>
</evidence>
<accession>A0ABX0H114</accession>